<keyword evidence="2" id="KW-1185">Reference proteome</keyword>
<proteinExistence type="predicted"/>
<reference evidence="1" key="1">
    <citation type="journal article" date="2021" name="Mol. Plant Microbe Interact.">
        <title>Complete Genome Sequence of the Plant-Pathogenic Fungus Colletotrichum lupini.</title>
        <authorList>
            <person name="Baroncelli R."/>
            <person name="Pensec F."/>
            <person name="Da Lio D."/>
            <person name="Boufleur T."/>
            <person name="Vicente I."/>
            <person name="Sarrocco S."/>
            <person name="Picot A."/>
            <person name="Baraldi E."/>
            <person name="Sukno S."/>
            <person name="Thon M."/>
            <person name="Le Floch G."/>
        </authorList>
    </citation>
    <scope>NUCLEOTIDE SEQUENCE</scope>
    <source>
        <strain evidence="1">IMI 504893</strain>
    </source>
</reference>
<organism evidence="1 2">
    <name type="scientific">Colletotrichum lupini</name>
    <dbReference type="NCBI Taxonomy" id="145971"/>
    <lineage>
        <taxon>Eukaryota</taxon>
        <taxon>Fungi</taxon>
        <taxon>Dikarya</taxon>
        <taxon>Ascomycota</taxon>
        <taxon>Pezizomycotina</taxon>
        <taxon>Sordariomycetes</taxon>
        <taxon>Hypocreomycetidae</taxon>
        <taxon>Glomerellales</taxon>
        <taxon>Glomerellaceae</taxon>
        <taxon>Colletotrichum</taxon>
        <taxon>Colletotrichum acutatum species complex</taxon>
    </lineage>
</organism>
<dbReference type="AlphaFoldDB" id="A0A9Q8WJ23"/>
<evidence type="ECO:0000313" key="1">
    <source>
        <dbReference type="EMBL" id="UQC85239.1"/>
    </source>
</evidence>
<dbReference type="Proteomes" id="UP000830671">
    <property type="component" value="Chromosome 5"/>
</dbReference>
<dbReference type="RefSeq" id="XP_049146854.1">
    <property type="nucleotide sequence ID" value="XM_049289709.1"/>
</dbReference>
<dbReference type="EMBL" id="CP019477">
    <property type="protein sequence ID" value="UQC85239.1"/>
    <property type="molecule type" value="Genomic_DNA"/>
</dbReference>
<evidence type="ECO:0000313" key="2">
    <source>
        <dbReference type="Proteomes" id="UP000830671"/>
    </source>
</evidence>
<accession>A0A9Q8WJ23</accession>
<dbReference type="KEGG" id="clup:CLUP02_10736"/>
<protein>
    <submittedName>
        <fullName evidence="1">Uncharacterized protein</fullName>
    </submittedName>
</protein>
<sequence>MSAAQGASELLHTGKVWQTLHVAIKSAQLSSLSMYEVAWWMDVVVISDLPFNLLGGWNLGLGYLSNPHLAFISSSSSPICSTDNRNVPESWIKVKGSMELMWWFCPWIPCPPHASTSSTPISLRPCAIHPPGPLPDSNCSLRIPRLSHCPAEYAHFFGVTRNGARCKTHSPSSCVVQQERSTPHTPLILFLSSIPLSSFLPVRCWFQ</sequence>
<name>A0A9Q8WJ23_9PEZI</name>
<dbReference type="GeneID" id="73344719"/>
<gene>
    <name evidence="1" type="ORF">CLUP02_10736</name>
</gene>